<dbReference type="PROSITE" id="PS50975">
    <property type="entry name" value="ATP_GRASP"/>
    <property type="match status" value="1"/>
</dbReference>
<sequence>MYYQNVRLDPDAFHFVYVGEAKACCLNHFVWQGLSRILGRSVGWVSIVPDILGDYRWGNVAVLNPQAERLRWATGRGVSMRVPMAEFAARVGREPAVRRLVERLLARQGQLPVWMFESRPELSLCRMPGVSLVGPQPSIVSAVNDKTWQYAAFAGLMPLAEHRICTGCGEMLRLAEEMRPSCPDGVFVSMAYSAGGGASMVTRSSAECAARFVDPSARYLVSRYIPHVFDPTVLGVVANDSDVYIAGVADMTIEHGNAFRGSCHPSLLPPDIQENLRALTTIVGRRLGSLGFRGIFGCDYIVDAAGRIHFIEVNPRKQGTTMEFCCTLERTLPPGAANLFELEYHAVTRGEFPDNTVEPDHFAAPRFFWGTWNHKTERDEITKVGVPQHMTERELFALVDGGGVAGHVVREHVGGGMLVRAGTFLGRVVAVGQTREAMLAELAVGRMRLRESIARPAA</sequence>
<dbReference type="RefSeq" id="WP_167940341.1">
    <property type="nucleotide sequence ID" value="NZ_JAATJA010000001.1"/>
</dbReference>
<feature type="domain" description="ATP-grasp" evidence="2">
    <location>
        <begin position="149"/>
        <end position="348"/>
    </location>
</feature>
<dbReference type="InterPro" id="IPR003806">
    <property type="entry name" value="ATP-grasp_PylC-type"/>
</dbReference>
<proteinExistence type="predicted"/>
<accession>A0A846QPX9</accession>
<dbReference type="Pfam" id="PF02655">
    <property type="entry name" value="ATP-grasp_3"/>
    <property type="match status" value="1"/>
</dbReference>
<keyword evidence="4" id="KW-1185">Reference proteome</keyword>
<dbReference type="Gene3D" id="3.30.470.20">
    <property type="entry name" value="ATP-grasp fold, B domain"/>
    <property type="match status" value="1"/>
</dbReference>
<dbReference type="SUPFAM" id="SSF56059">
    <property type="entry name" value="Glutathione synthetase ATP-binding domain-like"/>
    <property type="match status" value="1"/>
</dbReference>
<keyword evidence="1" id="KW-0547">Nucleotide-binding</keyword>
<dbReference type="GO" id="GO:0005524">
    <property type="term" value="F:ATP binding"/>
    <property type="evidence" value="ECO:0007669"/>
    <property type="project" value="UniProtKB-UniRule"/>
</dbReference>
<comment type="caution">
    <text evidence="3">The sequence shown here is derived from an EMBL/GenBank/DDBJ whole genome shotgun (WGS) entry which is preliminary data.</text>
</comment>
<gene>
    <name evidence="3" type="ORF">GGQ74_000914</name>
</gene>
<evidence type="ECO:0000313" key="3">
    <source>
        <dbReference type="EMBL" id="NJB67274.1"/>
    </source>
</evidence>
<organism evidence="3 4">
    <name type="scientific">Desulfobaculum xiamenense</name>
    <dbReference type="NCBI Taxonomy" id="995050"/>
    <lineage>
        <taxon>Bacteria</taxon>
        <taxon>Pseudomonadati</taxon>
        <taxon>Thermodesulfobacteriota</taxon>
        <taxon>Desulfovibrionia</taxon>
        <taxon>Desulfovibrionales</taxon>
        <taxon>Desulfovibrionaceae</taxon>
        <taxon>Desulfobaculum</taxon>
    </lineage>
</organism>
<dbReference type="EMBL" id="JAATJA010000001">
    <property type="protein sequence ID" value="NJB67274.1"/>
    <property type="molecule type" value="Genomic_DNA"/>
</dbReference>
<evidence type="ECO:0000313" key="4">
    <source>
        <dbReference type="Proteomes" id="UP000580856"/>
    </source>
</evidence>
<reference evidence="3 4" key="1">
    <citation type="submission" date="2020-03" db="EMBL/GenBank/DDBJ databases">
        <title>Genomic Encyclopedia of Type Strains, Phase IV (KMG-IV): sequencing the most valuable type-strain genomes for metagenomic binning, comparative biology and taxonomic classification.</title>
        <authorList>
            <person name="Goeker M."/>
        </authorList>
    </citation>
    <scope>NUCLEOTIDE SEQUENCE [LARGE SCALE GENOMIC DNA]</scope>
    <source>
        <strain evidence="3 4">DSM 24233</strain>
    </source>
</reference>
<dbReference type="AlphaFoldDB" id="A0A846QPX9"/>
<dbReference type="Proteomes" id="UP000580856">
    <property type="component" value="Unassembled WGS sequence"/>
</dbReference>
<protein>
    <recommendedName>
        <fullName evidence="2">ATP-grasp domain-containing protein</fullName>
    </recommendedName>
</protein>
<name>A0A846QPX9_9BACT</name>
<evidence type="ECO:0000259" key="2">
    <source>
        <dbReference type="PROSITE" id="PS50975"/>
    </source>
</evidence>
<dbReference type="GO" id="GO:0046872">
    <property type="term" value="F:metal ion binding"/>
    <property type="evidence" value="ECO:0007669"/>
    <property type="project" value="InterPro"/>
</dbReference>
<keyword evidence="1" id="KW-0067">ATP-binding</keyword>
<dbReference type="InterPro" id="IPR011761">
    <property type="entry name" value="ATP-grasp"/>
</dbReference>
<evidence type="ECO:0000256" key="1">
    <source>
        <dbReference type="PROSITE-ProRule" id="PRU00409"/>
    </source>
</evidence>